<reference evidence="12 13" key="1">
    <citation type="journal article" date="2016" name="Mol. Biol. Evol.">
        <title>Comparative Genomics of Early-Diverging Mushroom-Forming Fungi Provides Insights into the Origins of Lignocellulose Decay Capabilities.</title>
        <authorList>
            <person name="Nagy L.G."/>
            <person name="Riley R."/>
            <person name="Tritt A."/>
            <person name="Adam C."/>
            <person name="Daum C."/>
            <person name="Floudas D."/>
            <person name="Sun H."/>
            <person name="Yadav J.S."/>
            <person name="Pangilinan J."/>
            <person name="Larsson K.H."/>
            <person name="Matsuura K."/>
            <person name="Barry K."/>
            <person name="Labutti K."/>
            <person name="Kuo R."/>
            <person name="Ohm R.A."/>
            <person name="Bhattacharya S.S."/>
            <person name="Shirouzu T."/>
            <person name="Yoshinaga Y."/>
            <person name="Martin F.M."/>
            <person name="Grigoriev I.V."/>
            <person name="Hibbett D.S."/>
        </authorList>
    </citation>
    <scope>NUCLEOTIDE SEQUENCE [LARGE SCALE GENOMIC DNA]</scope>
    <source>
        <strain evidence="12 13">HHB12029</strain>
    </source>
</reference>
<keyword evidence="3" id="KW-0479">Metal-binding</keyword>
<comment type="similarity">
    <text evidence="8">Belongs to the pacC/RIM101 family.</text>
</comment>
<dbReference type="STRING" id="1314781.A0A165J0D7"/>
<dbReference type="Gene3D" id="3.30.160.60">
    <property type="entry name" value="Classic Zinc Finger"/>
    <property type="match status" value="2"/>
</dbReference>
<dbReference type="GO" id="GO:0008270">
    <property type="term" value="F:zinc ion binding"/>
    <property type="evidence" value="ECO:0007669"/>
    <property type="project" value="UniProtKB-KW"/>
</dbReference>
<dbReference type="PROSITE" id="PS50157">
    <property type="entry name" value="ZINC_FINGER_C2H2_2"/>
    <property type="match status" value="2"/>
</dbReference>
<keyword evidence="7" id="KW-0539">Nucleus</keyword>
<keyword evidence="2" id="KW-0678">Repressor</keyword>
<dbReference type="InterPro" id="IPR036236">
    <property type="entry name" value="Znf_C2H2_sf"/>
</dbReference>
<feature type="domain" description="C2H2-type" evidence="11">
    <location>
        <begin position="60"/>
        <end position="89"/>
    </location>
</feature>
<evidence type="ECO:0000256" key="4">
    <source>
        <dbReference type="ARBA" id="ARBA00022737"/>
    </source>
</evidence>
<evidence type="ECO:0000256" key="3">
    <source>
        <dbReference type="ARBA" id="ARBA00022723"/>
    </source>
</evidence>
<dbReference type="SMART" id="SM00355">
    <property type="entry name" value="ZnF_C2H2"/>
    <property type="match status" value="3"/>
</dbReference>
<keyword evidence="4" id="KW-0677">Repeat</keyword>
<feature type="compositionally biased region" description="Polar residues" evidence="10">
    <location>
        <begin position="439"/>
        <end position="450"/>
    </location>
</feature>
<feature type="compositionally biased region" description="Polar residues" evidence="10">
    <location>
        <begin position="414"/>
        <end position="431"/>
    </location>
</feature>
<evidence type="ECO:0000256" key="7">
    <source>
        <dbReference type="ARBA" id="ARBA00023242"/>
    </source>
</evidence>
<feature type="compositionally biased region" description="Polar residues" evidence="10">
    <location>
        <begin position="138"/>
        <end position="147"/>
    </location>
</feature>
<evidence type="ECO:0000313" key="13">
    <source>
        <dbReference type="Proteomes" id="UP000077266"/>
    </source>
</evidence>
<sequence>MSSPRDQPQQQPTPPKEEPGEPGQRCQWGDCARVCPDAELLYAHLCNDHVGRKSTNNLCLSCRWKDCDTTCAKRDHITSHLRVHTPLKPHICEICNKSFKRPQDLKKHEKIHTEEHHQQHKHSKAITVADPDFTARVRTQSNASTQRRLAGKLVTSSDRDSGTPEDHSPLSPSPGAHTMSSDKTPEFYFNGAGSHSQLLPMWETLQQEAAAQPTSNKRSYDSIEDLVSDAKKRKIVPTYDAQMAERLSHIAFNAQLLSGAANDAHRAAMHNFNPRSVSLDIRTPEELAAVNSFLVSLGREVAATSANNAAHPASYFDSASLLRYGLSGLPGIDAASSDASYHPGAYSATPSNLPHFSPQLTYASLAGPPVPTRAQPGASAPLEYGALYPPLDYSAAVAAAAAAAGAHHSPPLHPTNSPHASFSHPSNQHLSSFALGASHFSTSPAPSGSQSTSTPPLSYPSPPSASSTPLNTTPPPAPMPLYSNALPDGITFNSLHRPSGRQPVSTLAPYDHIDKDLRPYIRLQAASSLRNRTDTNKDSDEEDLAVPPRPVEPPVASDIGMSSKLPASLAQYNTMPSQTKRNTKAPIYPMLAGDPDLKLPALQHHGYAHRHQYRGTTPQSPGSDDMRSPASSPSPSSSAASSPRPENVVLPSLASFSLSVTSPRRTPLDVSRVLPFEERQRHAEIIRDLLIYINKEFASKVGIAPPRSRAPSPNRDVEMVAA</sequence>
<proteinExistence type="inferred from homology"/>
<dbReference type="GO" id="GO:0045944">
    <property type="term" value="P:positive regulation of transcription by RNA polymerase II"/>
    <property type="evidence" value="ECO:0007669"/>
    <property type="project" value="TreeGrafter"/>
</dbReference>
<feature type="compositionally biased region" description="Low complexity" evidence="10">
    <location>
        <begin position="628"/>
        <end position="643"/>
    </location>
</feature>
<feature type="compositionally biased region" description="Basic and acidic residues" evidence="10">
    <location>
        <begin position="157"/>
        <end position="168"/>
    </location>
</feature>
<evidence type="ECO:0000256" key="8">
    <source>
        <dbReference type="ARBA" id="ARBA00038089"/>
    </source>
</evidence>
<dbReference type="GO" id="GO:0005634">
    <property type="term" value="C:nucleus"/>
    <property type="evidence" value="ECO:0007669"/>
    <property type="project" value="UniProtKB-SubCell"/>
</dbReference>
<keyword evidence="13" id="KW-1185">Reference proteome</keyword>
<keyword evidence="5 9" id="KW-0863">Zinc-finger</keyword>
<name>A0A165J0D7_EXIGL</name>
<evidence type="ECO:0000256" key="9">
    <source>
        <dbReference type="PROSITE-ProRule" id="PRU00042"/>
    </source>
</evidence>
<dbReference type="EMBL" id="KV425978">
    <property type="protein sequence ID" value="KZV94137.1"/>
    <property type="molecule type" value="Genomic_DNA"/>
</dbReference>
<dbReference type="FunFam" id="3.30.160.60:FF:002343">
    <property type="entry name" value="Zinc finger protein 33A"/>
    <property type="match status" value="1"/>
</dbReference>
<dbReference type="OrthoDB" id="6155966at2759"/>
<gene>
    <name evidence="12" type="ORF">EXIGLDRAFT_526221</name>
</gene>
<feature type="region of interest" description="Disordered" evidence="10">
    <location>
        <begin position="1"/>
        <end position="24"/>
    </location>
</feature>
<feature type="region of interest" description="Disordered" evidence="10">
    <location>
        <begin position="138"/>
        <end position="190"/>
    </location>
</feature>
<dbReference type="InterPro" id="IPR050806">
    <property type="entry name" value="pacC/RIM101"/>
</dbReference>
<accession>A0A165J0D7</accession>
<dbReference type="AlphaFoldDB" id="A0A165J0D7"/>
<protein>
    <recommendedName>
        <fullName evidence="11">C2H2-type domain-containing protein</fullName>
    </recommendedName>
</protein>
<feature type="region of interest" description="Disordered" evidence="10">
    <location>
        <begin position="525"/>
        <end position="561"/>
    </location>
</feature>
<dbReference type="PROSITE" id="PS00028">
    <property type="entry name" value="ZINC_FINGER_C2H2_1"/>
    <property type="match status" value="3"/>
</dbReference>
<evidence type="ECO:0000256" key="6">
    <source>
        <dbReference type="ARBA" id="ARBA00022833"/>
    </source>
</evidence>
<evidence type="ECO:0000313" key="12">
    <source>
        <dbReference type="EMBL" id="KZV94137.1"/>
    </source>
</evidence>
<organism evidence="12 13">
    <name type="scientific">Exidia glandulosa HHB12029</name>
    <dbReference type="NCBI Taxonomy" id="1314781"/>
    <lineage>
        <taxon>Eukaryota</taxon>
        <taxon>Fungi</taxon>
        <taxon>Dikarya</taxon>
        <taxon>Basidiomycota</taxon>
        <taxon>Agaricomycotina</taxon>
        <taxon>Agaricomycetes</taxon>
        <taxon>Auriculariales</taxon>
        <taxon>Exidiaceae</taxon>
        <taxon>Exidia</taxon>
    </lineage>
</organism>
<dbReference type="SUPFAM" id="SSF57667">
    <property type="entry name" value="beta-beta-alpha zinc fingers"/>
    <property type="match status" value="1"/>
</dbReference>
<dbReference type="InterPro" id="IPR013087">
    <property type="entry name" value="Znf_C2H2_type"/>
</dbReference>
<feature type="region of interest" description="Disordered" evidence="10">
    <location>
        <begin position="611"/>
        <end position="646"/>
    </location>
</feature>
<dbReference type="Pfam" id="PF00096">
    <property type="entry name" value="zf-C2H2"/>
    <property type="match status" value="1"/>
</dbReference>
<feature type="region of interest" description="Disordered" evidence="10">
    <location>
        <begin position="407"/>
        <end position="484"/>
    </location>
</feature>
<dbReference type="PANTHER" id="PTHR47257">
    <property type="entry name" value="PH-RESPONSE TRANSCRIPTION FACTOR PACC/RIM101"/>
    <property type="match status" value="1"/>
</dbReference>
<comment type="subcellular location">
    <subcellularLocation>
        <location evidence="1">Nucleus</location>
    </subcellularLocation>
</comment>
<evidence type="ECO:0000256" key="2">
    <source>
        <dbReference type="ARBA" id="ARBA00022491"/>
    </source>
</evidence>
<dbReference type="Proteomes" id="UP000077266">
    <property type="component" value="Unassembled WGS sequence"/>
</dbReference>
<evidence type="ECO:0000256" key="5">
    <source>
        <dbReference type="ARBA" id="ARBA00022771"/>
    </source>
</evidence>
<dbReference type="InParanoid" id="A0A165J0D7"/>
<evidence type="ECO:0000256" key="1">
    <source>
        <dbReference type="ARBA" id="ARBA00004123"/>
    </source>
</evidence>
<keyword evidence="6" id="KW-0862">Zinc</keyword>
<evidence type="ECO:0000259" key="11">
    <source>
        <dbReference type="PROSITE" id="PS50157"/>
    </source>
</evidence>
<feature type="domain" description="C2H2-type" evidence="11">
    <location>
        <begin position="90"/>
        <end position="117"/>
    </location>
</feature>
<dbReference type="PANTHER" id="PTHR47257:SF1">
    <property type="entry name" value="PH-RESPONSE TRANSCRIPTION FACTOR PACC_RIM101"/>
    <property type="match status" value="1"/>
</dbReference>
<evidence type="ECO:0000256" key="10">
    <source>
        <dbReference type="SAM" id="MobiDB-lite"/>
    </source>
</evidence>